<dbReference type="RefSeq" id="WP_255065055.1">
    <property type="nucleotide sequence ID" value="NZ_JANDBD010000020.1"/>
</dbReference>
<protein>
    <recommendedName>
        <fullName evidence="3">Transposase</fullName>
    </recommendedName>
</protein>
<evidence type="ECO:0000313" key="2">
    <source>
        <dbReference type="Proteomes" id="UP001651690"/>
    </source>
</evidence>
<dbReference type="Proteomes" id="UP001651690">
    <property type="component" value="Unassembled WGS sequence"/>
</dbReference>
<keyword evidence="2" id="KW-1185">Reference proteome</keyword>
<gene>
    <name evidence="1" type="ORF">NM203_31980</name>
</gene>
<accession>A0ABT1MCB6</accession>
<dbReference type="EMBL" id="JANDBD010000020">
    <property type="protein sequence ID" value="MCP9276811.1"/>
    <property type="molecule type" value="Genomic_DNA"/>
</dbReference>
<comment type="caution">
    <text evidence="1">The sequence shown here is derived from an EMBL/GenBank/DDBJ whole genome shotgun (WGS) entry which is preliminary data.</text>
</comment>
<reference evidence="1 2" key="1">
    <citation type="submission" date="2022-06" db="EMBL/GenBank/DDBJ databases">
        <title>Mycolicibacterium sp. CAU 1645 isolated from seawater.</title>
        <authorList>
            <person name="Kim W."/>
        </authorList>
    </citation>
    <scope>NUCLEOTIDE SEQUENCE [LARGE SCALE GENOMIC DNA]</scope>
    <source>
        <strain evidence="1 2">CAU 1645</strain>
    </source>
</reference>
<evidence type="ECO:0000313" key="1">
    <source>
        <dbReference type="EMBL" id="MCP9276811.1"/>
    </source>
</evidence>
<evidence type="ECO:0008006" key="3">
    <source>
        <dbReference type="Google" id="ProtNLM"/>
    </source>
</evidence>
<name>A0ABT1MCB6_9MYCO</name>
<proteinExistence type="predicted"/>
<organism evidence="1 2">
    <name type="scientific">Mycolicibacterium arenosum</name>
    <dbReference type="NCBI Taxonomy" id="2952157"/>
    <lineage>
        <taxon>Bacteria</taxon>
        <taxon>Bacillati</taxon>
        <taxon>Actinomycetota</taxon>
        <taxon>Actinomycetes</taxon>
        <taxon>Mycobacteriales</taxon>
        <taxon>Mycobacteriaceae</taxon>
        <taxon>Mycolicibacterium</taxon>
    </lineage>
</organism>
<sequence>MRCLHAPPGVAICQRLPAETDTTIATAPQPVVIGGDTHLDTVHLAVITDTGNPLSDSEFTTTPTG</sequence>